<dbReference type="Proteomes" id="UP000030710">
    <property type="component" value="Unassembled WGS sequence"/>
</dbReference>
<evidence type="ECO:0000256" key="1">
    <source>
        <dbReference type="SAM" id="MobiDB-lite"/>
    </source>
</evidence>
<dbReference type="STRING" id="1238425.J07HQW2_00367"/>
<reference evidence="2 3" key="1">
    <citation type="journal article" date="2013" name="PLoS ONE">
        <title>Assembly-driven community genomics of a hypersaline microbial ecosystem.</title>
        <authorList>
            <person name="Podell S."/>
            <person name="Ugalde J.A."/>
            <person name="Narasingarao P."/>
            <person name="Banfield J.F."/>
            <person name="Heidelberg K.B."/>
            <person name="Allen E.E."/>
        </authorList>
    </citation>
    <scope>NUCLEOTIDE SEQUENCE [LARGE SCALE GENOMIC DNA]</scope>
    <source>
        <strain evidence="3">J07HQW2</strain>
    </source>
</reference>
<dbReference type="EMBL" id="KE356561">
    <property type="protein sequence ID" value="ERG93933.1"/>
    <property type="molecule type" value="Genomic_DNA"/>
</dbReference>
<protein>
    <submittedName>
        <fullName evidence="2">Uncharacterized protein</fullName>
    </submittedName>
</protein>
<sequence>MTNTELSTPHSDTVSPTDMHPNINPTDHRKATFSGQPSLTLKSVANVER</sequence>
<evidence type="ECO:0000313" key="2">
    <source>
        <dbReference type="EMBL" id="ERG93933.1"/>
    </source>
</evidence>
<organism evidence="2 3">
    <name type="scientific">Haloquadratum walsbyi J07HQW2</name>
    <dbReference type="NCBI Taxonomy" id="1238425"/>
    <lineage>
        <taxon>Archaea</taxon>
        <taxon>Methanobacteriati</taxon>
        <taxon>Methanobacteriota</taxon>
        <taxon>Stenosarchaea group</taxon>
        <taxon>Halobacteria</taxon>
        <taxon>Halobacteriales</taxon>
        <taxon>Haloferacaceae</taxon>
        <taxon>Haloquadratum</taxon>
    </lineage>
</organism>
<feature type="compositionally biased region" description="Polar residues" evidence="1">
    <location>
        <begin position="33"/>
        <end position="43"/>
    </location>
</feature>
<accession>U1NBD6</accession>
<name>U1NBD6_9EURY</name>
<gene>
    <name evidence="2" type="ORF">J07HQW2_00367</name>
</gene>
<dbReference type="HOGENOM" id="CLU_3130792_0_0_2"/>
<dbReference type="AlphaFoldDB" id="U1NBD6"/>
<feature type="region of interest" description="Disordered" evidence="1">
    <location>
        <begin position="1"/>
        <end position="49"/>
    </location>
</feature>
<evidence type="ECO:0000313" key="3">
    <source>
        <dbReference type="Proteomes" id="UP000030710"/>
    </source>
</evidence>
<feature type="compositionally biased region" description="Polar residues" evidence="1">
    <location>
        <begin position="1"/>
        <end position="16"/>
    </location>
</feature>
<proteinExistence type="predicted"/>